<dbReference type="Pfam" id="PF14905">
    <property type="entry name" value="OMP_b-brl_3"/>
    <property type="match status" value="1"/>
</dbReference>
<dbReference type="SUPFAM" id="SSF49464">
    <property type="entry name" value="Carboxypeptidase regulatory domain-like"/>
    <property type="match status" value="1"/>
</dbReference>
<dbReference type="Proteomes" id="UP000018837">
    <property type="component" value="Unassembled WGS sequence"/>
</dbReference>
<dbReference type="EMBL" id="AYUF01000482">
    <property type="protein sequence ID" value="ETK01408.1"/>
    <property type="molecule type" value="Genomic_DNA"/>
</dbReference>
<feature type="signal peptide" evidence="2">
    <location>
        <begin position="1"/>
        <end position="23"/>
    </location>
</feature>
<feature type="domain" description="Outer membrane protein beta-barrel" evidence="3">
    <location>
        <begin position="446"/>
        <end position="902"/>
    </location>
</feature>
<dbReference type="InterPro" id="IPR041700">
    <property type="entry name" value="OMP_b-brl_3"/>
</dbReference>
<keyword evidence="2" id="KW-0732">Signal</keyword>
<organism evidence="4 5">
    <name type="scientific">Tannerella sp. oral taxon BU063 isolate Cell 2</name>
    <dbReference type="NCBI Taxonomy" id="1411148"/>
    <lineage>
        <taxon>Bacteria</taxon>
        <taxon>Pseudomonadati</taxon>
        <taxon>Bacteroidota</taxon>
        <taxon>Bacteroidia</taxon>
        <taxon>Bacteroidales</taxon>
        <taxon>Tannerellaceae</taxon>
        <taxon>Tannerella</taxon>
    </lineage>
</organism>
<dbReference type="InterPro" id="IPR008969">
    <property type="entry name" value="CarboxyPept-like_regulatory"/>
</dbReference>
<dbReference type="SUPFAM" id="SSF56935">
    <property type="entry name" value="Porins"/>
    <property type="match status" value="1"/>
</dbReference>
<dbReference type="PATRIC" id="fig|1411148.3.peg.1599"/>
<evidence type="ECO:0000259" key="3">
    <source>
        <dbReference type="Pfam" id="PF14905"/>
    </source>
</evidence>
<keyword evidence="4" id="KW-0675">Receptor</keyword>
<protein>
    <submittedName>
        <fullName evidence="4">TonB-dependent receptor</fullName>
    </submittedName>
</protein>
<proteinExistence type="predicted"/>
<feature type="region of interest" description="Disordered" evidence="1">
    <location>
        <begin position="912"/>
        <end position="933"/>
    </location>
</feature>
<evidence type="ECO:0000313" key="4">
    <source>
        <dbReference type="EMBL" id="ETK01408.1"/>
    </source>
</evidence>
<reference evidence="4 5" key="1">
    <citation type="submission" date="2013-11" db="EMBL/GenBank/DDBJ databases">
        <title>Single cell genomics of uncultured Tannerella BU063 (oral taxon 286).</title>
        <authorList>
            <person name="Beall C.J."/>
            <person name="Campbell A.G."/>
            <person name="Griffen A.L."/>
            <person name="Podar M."/>
            <person name="Leys E.J."/>
        </authorList>
    </citation>
    <scope>NUCLEOTIDE SEQUENCE [LARGE SCALE GENOMIC DNA]</scope>
    <source>
        <strain evidence="4">Cell 2</strain>
    </source>
</reference>
<evidence type="ECO:0000313" key="5">
    <source>
        <dbReference type="Proteomes" id="UP000018837"/>
    </source>
</evidence>
<accession>W2C2X4</accession>
<dbReference type="Pfam" id="PF13620">
    <property type="entry name" value="CarboxypepD_reg"/>
    <property type="match status" value="1"/>
</dbReference>
<feature type="compositionally biased region" description="Basic and acidic residues" evidence="1">
    <location>
        <begin position="924"/>
        <end position="933"/>
    </location>
</feature>
<feature type="chain" id="PRO_5004812459" evidence="2">
    <location>
        <begin position="24"/>
        <end position="933"/>
    </location>
</feature>
<sequence length="933" mass="102826">MIHRFSILFLSLLLLGAATGVVAQVHVKGTVVRSGEPAEGVEMAAVRLLNIKDSAMVKGTVTDREGRFDLMGVRQGDYLLHVTYVGLDPLYQRLHISGSKTPVDVGRLTMTEDGVLLGEAVVTARAVEVQVKNDTVEYNASAYKVAEGSVLEDLLKKMPGVEVSAEGAVTVNGKEIKKILVDGKEFFSDDPKAASKNLPAQIVDKVQTYEKKSDLAMLTGFDDGDAEAVINLTVKPGMKQGWFGNAFAGAGSRGRYDVNTMLNRFVDDDQFSLMGGVNNTNNMGFTDFAAAAFGGGPGGGRHRFGGFGAGNGITSSGNVGTNFSKRLMKDLTVGGNVRFSGSNNEARAKTDRQNILAGDSTSFDHAESASDTRTRNVGFNLHLEWKPDTLTQVIFRPEFSYGTTHTDAEELTHTLSGSLDSVNASRSRSRVDGHALTASAKLDVSRKLNSRGRTLTLSVSGGGNQSIDNTQNRSDTRFLLFADSTETIDQQVHSDTRGYNVRGKVAWVEPLGHSNFLHLSYRLRRTHRELLRDAYLIDGEGQYTVPDTTTGRNTRSDATEHRLNLSFKMVRPKYDFTLGLNFDPTQTRTVTEVAGRTLYDLSRSVVNYSPTAKLRIRFDKRTDLRLDYDGRTEQPSMTQLQPVADLSDPLNTVVGNPDLRPTYTNSLRLHFGKFVPDRQSAFIFMAGVNYVLNDIVSRTTTDRLTGRRQTTYENIDGNYNLDGRLIINLPLPGKHFTLSSMTYARYGHSGGFIDGSRNTSQATVLMQHAGISFRSSLADIELNGNIRHNRTRNTLSAGRDLSTLNYGGSAAFTLYLPLGFRLESDLTYSTNSGYTDGYSQREWLWNAGASKSFLKNNAGMLRLKMYDILHQRSNISYSATATAIRYSEYNTLSSYVMLHFIYRFSLFKGGAKASDMRMPGPPDRGGRDRRPRD</sequence>
<comment type="caution">
    <text evidence="4">The sequence shown here is derived from an EMBL/GenBank/DDBJ whole genome shotgun (WGS) entry which is preliminary data.</text>
</comment>
<evidence type="ECO:0000256" key="1">
    <source>
        <dbReference type="SAM" id="MobiDB-lite"/>
    </source>
</evidence>
<dbReference type="AlphaFoldDB" id="W2C2X4"/>
<name>W2C2X4_9BACT</name>
<gene>
    <name evidence="4" type="ORF">N425_09980</name>
</gene>
<evidence type="ECO:0000256" key="2">
    <source>
        <dbReference type="SAM" id="SignalP"/>
    </source>
</evidence>